<accession>E2B006</accession>
<dbReference type="InterPro" id="IPR011029">
    <property type="entry name" value="DEATH-like_dom_sf"/>
</dbReference>
<dbReference type="Gene3D" id="1.25.40.370">
    <property type="match status" value="1"/>
</dbReference>
<organism evidence="6">
    <name type="scientific">Camponotus floridanus</name>
    <name type="common">Florida carpenter ant</name>
    <dbReference type="NCBI Taxonomy" id="104421"/>
    <lineage>
        <taxon>Eukaryota</taxon>
        <taxon>Metazoa</taxon>
        <taxon>Ecdysozoa</taxon>
        <taxon>Arthropoda</taxon>
        <taxon>Hexapoda</taxon>
        <taxon>Insecta</taxon>
        <taxon>Pterygota</taxon>
        <taxon>Neoptera</taxon>
        <taxon>Endopterygota</taxon>
        <taxon>Hymenoptera</taxon>
        <taxon>Apocrita</taxon>
        <taxon>Aculeata</taxon>
        <taxon>Formicoidea</taxon>
        <taxon>Formicidae</taxon>
        <taxon>Formicinae</taxon>
        <taxon>Camponotus</taxon>
    </lineage>
</organism>
<evidence type="ECO:0000259" key="4">
    <source>
        <dbReference type="PROSITE" id="PS50209"/>
    </source>
</evidence>
<keyword evidence="3" id="KW-0677">Repeat</keyword>
<dbReference type="InterPro" id="IPR048975">
    <property type="entry name" value="WHD_APAF1"/>
</dbReference>
<dbReference type="InParanoid" id="E2B006"/>
<dbReference type="GO" id="GO:0042981">
    <property type="term" value="P:regulation of apoptotic process"/>
    <property type="evidence" value="ECO:0007669"/>
    <property type="project" value="InterPro"/>
</dbReference>
<dbReference type="Pfam" id="PF21296">
    <property type="entry name" value="WHD_APAF1"/>
    <property type="match status" value="1"/>
</dbReference>
<dbReference type="EMBL" id="GL444292">
    <property type="protein sequence ID" value="EFN60982.1"/>
    <property type="molecule type" value="Genomic_DNA"/>
</dbReference>
<evidence type="ECO:0000256" key="1">
    <source>
        <dbReference type="ARBA" id="ARBA00022574"/>
    </source>
</evidence>
<dbReference type="InterPro" id="IPR036388">
    <property type="entry name" value="WH-like_DNA-bd_sf"/>
</dbReference>
<dbReference type="InterPro" id="IPR002182">
    <property type="entry name" value="NB-ARC"/>
</dbReference>
<keyword evidence="5" id="KW-0378">Hydrolase</keyword>
<evidence type="ECO:0000313" key="6">
    <source>
        <dbReference type="Proteomes" id="UP000000311"/>
    </source>
</evidence>
<dbReference type="GO" id="GO:0043531">
    <property type="term" value="F:ADP binding"/>
    <property type="evidence" value="ECO:0007669"/>
    <property type="project" value="InterPro"/>
</dbReference>
<dbReference type="GO" id="GO:0005829">
    <property type="term" value="C:cytosol"/>
    <property type="evidence" value="ECO:0007669"/>
    <property type="project" value="UniProtKB-ARBA"/>
</dbReference>
<dbReference type="OMA" id="VKLWSLW"/>
<dbReference type="InterPro" id="IPR027417">
    <property type="entry name" value="P-loop_NTPase"/>
</dbReference>
<dbReference type="OrthoDB" id="1357022at2759"/>
<dbReference type="Proteomes" id="UP000000311">
    <property type="component" value="Unassembled WGS sequence"/>
</dbReference>
<dbReference type="InterPro" id="IPR001680">
    <property type="entry name" value="WD40_rpt"/>
</dbReference>
<dbReference type="SUPFAM" id="SSF101908">
    <property type="entry name" value="Putative isomerase YbhE"/>
    <property type="match status" value="1"/>
</dbReference>
<dbReference type="Pfam" id="PF00931">
    <property type="entry name" value="NB-ARC"/>
    <property type="match status" value="1"/>
</dbReference>
<dbReference type="InterPro" id="IPR015943">
    <property type="entry name" value="WD40/YVTN_repeat-like_dom_sf"/>
</dbReference>
<dbReference type="InterPro" id="IPR042197">
    <property type="entry name" value="Apaf_helical"/>
</dbReference>
<dbReference type="GO" id="GO:0008233">
    <property type="term" value="F:peptidase activity"/>
    <property type="evidence" value="ECO:0007669"/>
    <property type="project" value="UniProtKB-KW"/>
</dbReference>
<name>E2B006_CAMFO</name>
<keyword evidence="2" id="KW-0053">Apoptosis</keyword>
<dbReference type="SUPFAM" id="SSF50978">
    <property type="entry name" value="WD40 repeat-like"/>
    <property type="match status" value="1"/>
</dbReference>
<reference evidence="5 6" key="1">
    <citation type="journal article" date="2010" name="Science">
        <title>Genomic comparison of the ants Camponotus floridanus and Harpegnathos saltator.</title>
        <authorList>
            <person name="Bonasio R."/>
            <person name="Zhang G."/>
            <person name="Ye C."/>
            <person name="Mutti N.S."/>
            <person name="Fang X."/>
            <person name="Qin N."/>
            <person name="Donahue G."/>
            <person name="Yang P."/>
            <person name="Li Q."/>
            <person name="Li C."/>
            <person name="Zhang P."/>
            <person name="Huang Z."/>
            <person name="Berger S.L."/>
            <person name="Reinberg D."/>
            <person name="Wang J."/>
            <person name="Liebig J."/>
        </authorList>
    </citation>
    <scope>NUCLEOTIDE SEQUENCE [LARGE SCALE GENOMIC DNA]</scope>
    <source>
        <strain evidence="6">C129</strain>
    </source>
</reference>
<proteinExistence type="predicted"/>
<dbReference type="Pfam" id="PF00619">
    <property type="entry name" value="CARD"/>
    <property type="match status" value="1"/>
</dbReference>
<gene>
    <name evidence="5" type="ORF">EAG_11632</name>
</gene>
<dbReference type="CDD" id="cd01671">
    <property type="entry name" value="CARD"/>
    <property type="match status" value="1"/>
</dbReference>
<dbReference type="GO" id="GO:0006915">
    <property type="term" value="P:apoptotic process"/>
    <property type="evidence" value="ECO:0007669"/>
    <property type="project" value="UniProtKB-KW"/>
</dbReference>
<dbReference type="Gene3D" id="3.40.50.300">
    <property type="entry name" value="P-loop containing nucleotide triphosphate hydrolases"/>
    <property type="match status" value="1"/>
</dbReference>
<dbReference type="Gene3D" id="1.10.533.10">
    <property type="entry name" value="Death Domain, Fas"/>
    <property type="match status" value="1"/>
</dbReference>
<dbReference type="STRING" id="104421.E2B006"/>
<evidence type="ECO:0000313" key="5">
    <source>
        <dbReference type="EMBL" id="EFN60982.1"/>
    </source>
</evidence>
<dbReference type="SUPFAM" id="SSF52540">
    <property type="entry name" value="P-loop containing nucleoside triphosphate hydrolases"/>
    <property type="match status" value="1"/>
</dbReference>
<keyword evidence="6" id="KW-1185">Reference proteome</keyword>
<dbReference type="PROSITE" id="PS50209">
    <property type="entry name" value="CARD"/>
    <property type="match status" value="1"/>
</dbReference>
<dbReference type="InterPro" id="IPR036322">
    <property type="entry name" value="WD40_repeat_dom_sf"/>
</dbReference>
<protein>
    <submittedName>
        <fullName evidence="5">Apoptotic protease-activating factor 1</fullName>
    </submittedName>
</protein>
<dbReference type="Pfam" id="PF17908">
    <property type="entry name" value="APAF1_C"/>
    <property type="match status" value="1"/>
</dbReference>
<dbReference type="Gene3D" id="2.130.10.10">
    <property type="entry name" value="YVTN repeat-like/Quinoprotein amine dehydrogenase"/>
    <property type="match status" value="2"/>
</dbReference>
<dbReference type="PANTHER" id="PTHR22845:SF5">
    <property type="entry name" value="APOPTOTIC PROTEASE-ACTIVATING FACTOR 1"/>
    <property type="match status" value="1"/>
</dbReference>
<dbReference type="SMART" id="SM00320">
    <property type="entry name" value="WD40"/>
    <property type="match status" value="5"/>
</dbReference>
<dbReference type="Gene3D" id="1.10.8.430">
    <property type="entry name" value="Helical domain of apoptotic protease-activating factors"/>
    <property type="match status" value="1"/>
</dbReference>
<dbReference type="InterPro" id="IPR001315">
    <property type="entry name" value="CARD"/>
</dbReference>
<evidence type="ECO:0000256" key="3">
    <source>
        <dbReference type="ARBA" id="ARBA00022737"/>
    </source>
</evidence>
<dbReference type="Gene3D" id="1.10.10.10">
    <property type="entry name" value="Winged helix-like DNA-binding domain superfamily/Winged helix DNA-binding domain"/>
    <property type="match status" value="1"/>
</dbReference>
<keyword evidence="1" id="KW-0853">WD repeat</keyword>
<dbReference type="PANTHER" id="PTHR22845">
    <property type="entry name" value="APOPTOTIC PROTEASE-ACTIVATING FACTOR 1"/>
    <property type="match status" value="1"/>
</dbReference>
<dbReference type="SUPFAM" id="SSF47986">
    <property type="entry name" value="DEATH domain"/>
    <property type="match status" value="1"/>
</dbReference>
<dbReference type="InterPro" id="IPR041452">
    <property type="entry name" value="APAF1_C"/>
</dbReference>
<keyword evidence="5" id="KW-0645">Protease</keyword>
<sequence length="1409" mass="163730">MEQFHQEILRQLRKNIIDDLDIENDILEPLQRNKILERNDIENIYTGVSKEERAEKLLHILPRCGPHAFDVFHQSLKHHYIWLSEQIDKLLCNYKVESNEEVDFYVGPANMPPLSPLTVTREEKIIQLTTALQQLKPAEYIVLHGMKGFGKSSLTANSLQDKRLPKNVFSNQIYWIKFTCDRSIDDEILIQLNTLYHNMKNLAIQPEQSFTLLEKDSLIRFFEGYFCQPDNRNALLILDGVSDKKIVNAFDFKCKTLVLTADINVVEGKVYKKIEMNDGFTETETLGLFAKVLEMDVDKLPIQAKRIHEECKGMPLLIAMFAAQFEEFKFDMKMRSNRWKYYLESLKKKDAKNKVIREFFKKQETIFDMCIAQLKPNLKEYYKNFAIFNEEVNITSKTLSILWDEDIYQVDELMLDLCHKSLAAKKWNEDLKSYIYGIHDLLLCHLRTKLTQEELRQMHISAIEKYRKHCDYDFSKLPDDNYIYSYIGHHLEEAELFNEFPKLYLDFGFIQAKIIHSGLTDLLLDLKKYRGHIIYFDNRTQLNDIEKFLQEQAHIIIEHRRKKCLDIIQIAMNYPYEGYVMQTAKQLAMTKGQYLYLSHHKNLEHVNTSLTHELPMDICTSVFTDYSNWILIGTKSGKIILWNCKNNEQQVFNGHNHEDSIKKLIVSTNGDCFLSLSSAGIIKLFPLHLNDELESNDHNTHLESPRQKQSSWSNIFKNNNDLDDSVVKFSIKDEMVLDMAFGYNEQYVVACTNKSRIQMWNRKGELVFTEEKKEPTEIITKITFTAECSLLHIMDESKMSFSVYTNCNNYASYRYLACFNPCLLRSTDKKVIFFHHIPKKDNWLMIVTEKQALHVKWCWDGYNVHSFDKQRKVCIENGPVTYVCATITYDGEYMITADSAGYINVWQTSGGDPIIAIYKSRVTSLDTYHLEEEGCHIICGNGKRSFYKWKFPTQELNKKPGKYSFDAIVKPYDQRDIIVKESQLKKIIISYGEETIELDSNGKIVNLQLSSDGKEVVYVTGKNLMVYNITTRTSSFILNLEKVNIFLKIINVCNSNIIMCEQNDNDISMWQHTNLIGTIPATMIDRSRNITARLINIHKLMDNHVAIITQTDIKIIQFNLCTETWKLTSITKFHLSSHISFSCVSRNKIYLAVLSEAYELALYYFCKNKTVLPPYMEMNEDPYFIHLFPWKVTCCDISQNEQFIAVGTEKGQISIIDIRKQIEIIQLSFHKDPIIQLFWAPTTIDVSILLSVTNNELVWWNIALAKSTMKRTRMGIRHSTSTPSFNLNPFGTLQMPSSRSMDANISNLQNNVLNADISANAIRTVSEYWTDKRGRDPEMPELLAVVELPPNPHTKLHVSTDFTKFMTVDMYGSVKNLTVVRDDLANIRVSDSKLSANVSKSKVFCKITP</sequence>
<dbReference type="GO" id="GO:0006508">
    <property type="term" value="P:proteolysis"/>
    <property type="evidence" value="ECO:0007669"/>
    <property type="project" value="UniProtKB-KW"/>
</dbReference>
<evidence type="ECO:0000256" key="2">
    <source>
        <dbReference type="ARBA" id="ARBA00022703"/>
    </source>
</evidence>
<feature type="domain" description="CARD" evidence="4">
    <location>
        <begin position="1"/>
        <end position="78"/>
    </location>
</feature>